<dbReference type="EMBL" id="JAERRK010000047">
    <property type="protein sequence ID" value="MBL1087713.1"/>
    <property type="molecule type" value="Genomic_DNA"/>
</dbReference>
<sequence>MPYELCDMSQRAAPEAPSRPRGGGRRRHGDREVVVATVVVATSGSTSQRLPAASFGLSGATAHRRMSEWSMARVWVKLHRLALDDLGARGVGTAPAMAAPAALPSPGAPAAPL</sequence>
<dbReference type="Pfam" id="PF13340">
    <property type="entry name" value="DUF4096"/>
    <property type="match status" value="1"/>
</dbReference>
<dbReference type="Proteomes" id="UP000661858">
    <property type="component" value="Unassembled WGS sequence"/>
</dbReference>
<feature type="domain" description="Insertion element IS402-like" evidence="2">
    <location>
        <begin position="14"/>
        <end position="79"/>
    </location>
</feature>
<evidence type="ECO:0000259" key="2">
    <source>
        <dbReference type="Pfam" id="PF13340"/>
    </source>
</evidence>
<organism evidence="3 4">
    <name type="scientific">Streptomyces actinomycinicus</name>
    <dbReference type="NCBI Taxonomy" id="1695166"/>
    <lineage>
        <taxon>Bacteria</taxon>
        <taxon>Bacillati</taxon>
        <taxon>Actinomycetota</taxon>
        <taxon>Actinomycetes</taxon>
        <taxon>Kitasatosporales</taxon>
        <taxon>Streptomycetaceae</taxon>
        <taxon>Streptomyces</taxon>
    </lineage>
</organism>
<feature type="compositionally biased region" description="Low complexity" evidence="1">
    <location>
        <begin position="11"/>
        <end position="20"/>
    </location>
</feature>
<evidence type="ECO:0000313" key="4">
    <source>
        <dbReference type="Proteomes" id="UP000661858"/>
    </source>
</evidence>
<evidence type="ECO:0000313" key="3">
    <source>
        <dbReference type="EMBL" id="MBL1087713.1"/>
    </source>
</evidence>
<protein>
    <submittedName>
        <fullName evidence="3">Transposase</fullName>
    </submittedName>
</protein>
<accession>A0A937ESD5</accession>
<name>A0A937ESD5_9ACTN</name>
<gene>
    <name evidence="3" type="ORF">JK359_38300</name>
</gene>
<dbReference type="InterPro" id="IPR025161">
    <property type="entry name" value="IS402-like_dom"/>
</dbReference>
<comment type="caution">
    <text evidence="3">The sequence shown here is derived from an EMBL/GenBank/DDBJ whole genome shotgun (WGS) entry which is preliminary data.</text>
</comment>
<evidence type="ECO:0000256" key="1">
    <source>
        <dbReference type="SAM" id="MobiDB-lite"/>
    </source>
</evidence>
<reference evidence="3" key="1">
    <citation type="submission" date="2021-01" db="EMBL/GenBank/DDBJ databases">
        <title>WGS of actinomycetes isolated from Thailand.</title>
        <authorList>
            <person name="Thawai C."/>
        </authorList>
    </citation>
    <scope>NUCLEOTIDE SEQUENCE</scope>
    <source>
        <strain evidence="3">RCU-197</strain>
    </source>
</reference>
<dbReference type="AlphaFoldDB" id="A0A937ESD5"/>
<feature type="region of interest" description="Disordered" evidence="1">
    <location>
        <begin position="1"/>
        <end position="30"/>
    </location>
</feature>
<keyword evidence="4" id="KW-1185">Reference proteome</keyword>
<proteinExistence type="predicted"/>